<evidence type="ECO:0000313" key="1">
    <source>
        <dbReference type="EMBL" id="USR78976.1"/>
    </source>
</evidence>
<dbReference type="EMBL" id="CP099547">
    <property type="protein sequence ID" value="USR78976.1"/>
    <property type="molecule type" value="Genomic_DNA"/>
</dbReference>
<name>A0ABY5AHN8_9ACTO</name>
<evidence type="ECO:0008006" key="3">
    <source>
        <dbReference type="Google" id="ProtNLM"/>
    </source>
</evidence>
<gene>
    <name evidence="1" type="ORF">NG665_06170</name>
</gene>
<dbReference type="RefSeq" id="WP_252672836.1">
    <property type="nucleotide sequence ID" value="NZ_CP099547.1"/>
</dbReference>
<evidence type="ECO:0000313" key="2">
    <source>
        <dbReference type="Proteomes" id="UP001056109"/>
    </source>
</evidence>
<reference evidence="1" key="1">
    <citation type="submission" date="2022-06" db="EMBL/GenBank/DDBJ databases">
        <title>Complete Genome Sequence of Arcanobacterium pinnipediorum strain DSM 28752 isolated from a harbour seal.</title>
        <authorList>
            <person name="Borowiak M."/>
            <person name="Kreitlow A."/>
            <person name="Alssahen M."/>
            <person name="Malorny B."/>
            <person name="Laemmler C."/>
            <person name="Prenger-Berninghoff E."/>
            <person name="Siebert U."/>
            <person name="Ploetz M."/>
            <person name="Abdulmawjood A."/>
        </authorList>
    </citation>
    <scope>NUCLEOTIDE SEQUENCE</scope>
    <source>
        <strain evidence="1">DSM 28752</strain>
    </source>
</reference>
<sequence>MLINVSSLASLATSIDTAVSFPYTGLSANDFEVLESYASHGYGSGDFSQTTPYTCGAMVALAVDRVRGGHDPRDLVAAHYDKASLAKHEAQMFDRMHRGSHWPRMWGTTPWMLAREFSTSQITYQTFALNDRRESTWNALQWAFHAACAGQASALYTGGSLNSHRSLSAAVPRHIIGVLPGENYTANGLPQLQIYEPAAGKIFHVPLHIMMERRTRLRALGRWSHVVWAVLPGKNNF</sequence>
<keyword evidence="2" id="KW-1185">Reference proteome</keyword>
<dbReference type="Proteomes" id="UP001056109">
    <property type="component" value="Chromosome"/>
</dbReference>
<organism evidence="1 2">
    <name type="scientific">Arcanobacterium pinnipediorum</name>
    <dbReference type="NCBI Taxonomy" id="1503041"/>
    <lineage>
        <taxon>Bacteria</taxon>
        <taxon>Bacillati</taxon>
        <taxon>Actinomycetota</taxon>
        <taxon>Actinomycetes</taxon>
        <taxon>Actinomycetales</taxon>
        <taxon>Actinomycetaceae</taxon>
        <taxon>Arcanobacterium</taxon>
    </lineage>
</organism>
<protein>
    <recommendedName>
        <fullName evidence="3">Peptidase C39-like domain-containing protein</fullName>
    </recommendedName>
</protein>
<accession>A0ABY5AHN8</accession>
<proteinExistence type="predicted"/>